<dbReference type="AlphaFoldDB" id="A0A1L9QK96"/>
<evidence type="ECO:0000313" key="3">
    <source>
        <dbReference type="Proteomes" id="UP000183940"/>
    </source>
</evidence>
<organism evidence="2 3">
    <name type="scientific">Roseofilum reptotaenium AO1-A</name>
    <dbReference type="NCBI Taxonomy" id="1925591"/>
    <lineage>
        <taxon>Bacteria</taxon>
        <taxon>Bacillati</taxon>
        <taxon>Cyanobacteriota</taxon>
        <taxon>Cyanophyceae</taxon>
        <taxon>Desertifilales</taxon>
        <taxon>Desertifilaceae</taxon>
        <taxon>Roseofilum</taxon>
    </lineage>
</organism>
<evidence type="ECO:0000256" key="1">
    <source>
        <dbReference type="SAM" id="SignalP"/>
    </source>
</evidence>
<dbReference type="STRING" id="1925591.BI308_23730"/>
<sequence length="205" mass="22529">MNKPTKRSNFIFSIFALTLALTSSNFIIGQAVAQAKTITLTMQFFGTRREVIGQGQFSYDDSEPYRTIQDVDYFAISDFEATFKNTQTWSLDDLVSGDQPLLWAPEGESYPTPRIATIGGFGALTQGWAFFKSRSVDSENYGVLLIKNPAYRNQGDFALTVGVQDVTQGGVFEIQEAPSTSSVSLDSQAQLNGFWKLGLVGVGIF</sequence>
<comment type="caution">
    <text evidence="2">The sequence shown here is derived from an EMBL/GenBank/DDBJ whole genome shotgun (WGS) entry which is preliminary data.</text>
</comment>
<name>A0A1L9QK96_9CYAN</name>
<reference evidence="2" key="1">
    <citation type="submission" date="2016-10" db="EMBL/GenBank/DDBJ databases">
        <title>CRISPR-Cas defence system in Roseofilum reptotaenium: evidence of a bacteriophage-cyanobacterium arms race in the coral black band disease.</title>
        <authorList>
            <person name="Buerger P."/>
            <person name="Wood-Charlson E.M."/>
            <person name="Weynberg K.D."/>
            <person name="Willis B."/>
            <person name="Van Oppen M.J."/>
        </authorList>
    </citation>
    <scope>NUCLEOTIDE SEQUENCE [LARGE SCALE GENOMIC DNA]</scope>
    <source>
        <strain evidence="2">AO1-A</strain>
    </source>
</reference>
<gene>
    <name evidence="2" type="ORF">BI308_23730</name>
</gene>
<protein>
    <recommendedName>
        <fullName evidence="4">PEP-CTERM sorting domain-containing protein</fullName>
    </recommendedName>
</protein>
<feature type="chain" id="PRO_5012679621" description="PEP-CTERM sorting domain-containing protein" evidence="1">
    <location>
        <begin position="34"/>
        <end position="205"/>
    </location>
</feature>
<feature type="signal peptide" evidence="1">
    <location>
        <begin position="1"/>
        <end position="33"/>
    </location>
</feature>
<accession>A0A1L9QK96</accession>
<proteinExistence type="predicted"/>
<dbReference type="EMBL" id="MLAW01000065">
    <property type="protein sequence ID" value="OJJ16245.1"/>
    <property type="molecule type" value="Genomic_DNA"/>
</dbReference>
<keyword evidence="1" id="KW-0732">Signal</keyword>
<evidence type="ECO:0000313" key="2">
    <source>
        <dbReference type="EMBL" id="OJJ16245.1"/>
    </source>
</evidence>
<evidence type="ECO:0008006" key="4">
    <source>
        <dbReference type="Google" id="ProtNLM"/>
    </source>
</evidence>
<keyword evidence="3" id="KW-1185">Reference proteome</keyword>
<dbReference type="Proteomes" id="UP000183940">
    <property type="component" value="Unassembled WGS sequence"/>
</dbReference>